<evidence type="ECO:0000256" key="1">
    <source>
        <dbReference type="SAM" id="Phobius"/>
    </source>
</evidence>
<evidence type="ECO:0000259" key="2">
    <source>
        <dbReference type="Pfam" id="PF12158"/>
    </source>
</evidence>
<name>A0ABN0UDH5_9ACTN</name>
<dbReference type="Pfam" id="PF12158">
    <property type="entry name" value="DUF3592"/>
    <property type="match status" value="1"/>
</dbReference>
<keyword evidence="1" id="KW-0472">Membrane</keyword>
<comment type="caution">
    <text evidence="3">The sequence shown here is derived from an EMBL/GenBank/DDBJ whole genome shotgun (WGS) entry which is preliminary data.</text>
</comment>
<proteinExistence type="predicted"/>
<gene>
    <name evidence="3" type="ORF">GCM10009539_35420</name>
</gene>
<organism evidence="3 4">
    <name type="scientific">Cryptosporangium japonicum</name>
    <dbReference type="NCBI Taxonomy" id="80872"/>
    <lineage>
        <taxon>Bacteria</taxon>
        <taxon>Bacillati</taxon>
        <taxon>Actinomycetota</taxon>
        <taxon>Actinomycetes</taxon>
        <taxon>Cryptosporangiales</taxon>
        <taxon>Cryptosporangiaceae</taxon>
        <taxon>Cryptosporangium</taxon>
    </lineage>
</organism>
<sequence length="133" mass="14795">MRGMDVLFLLVIVLFIALFGGLTVRDLARMKGWPATSATVVDNVYDPHRGENGGGMYQSIVQFHTPDGRVIRSSDRSWSGRPSYRTGTELTVRYDVNNPERVVVGRKNTVICGVVTVVLVAFLVLALTRWPIM</sequence>
<dbReference type="InterPro" id="IPR021994">
    <property type="entry name" value="DUF3592"/>
</dbReference>
<keyword evidence="1" id="KW-0812">Transmembrane</keyword>
<feature type="transmembrane region" description="Helical" evidence="1">
    <location>
        <begin position="6"/>
        <end position="24"/>
    </location>
</feature>
<keyword evidence="4" id="KW-1185">Reference proteome</keyword>
<protein>
    <recommendedName>
        <fullName evidence="2">DUF3592 domain-containing protein</fullName>
    </recommendedName>
</protein>
<feature type="transmembrane region" description="Helical" evidence="1">
    <location>
        <begin position="110"/>
        <end position="132"/>
    </location>
</feature>
<evidence type="ECO:0000313" key="3">
    <source>
        <dbReference type="EMBL" id="GAA0247024.1"/>
    </source>
</evidence>
<accession>A0ABN0UDH5</accession>
<reference evidence="3 4" key="1">
    <citation type="journal article" date="2019" name="Int. J. Syst. Evol. Microbiol.">
        <title>The Global Catalogue of Microorganisms (GCM) 10K type strain sequencing project: providing services to taxonomists for standard genome sequencing and annotation.</title>
        <authorList>
            <consortium name="The Broad Institute Genomics Platform"/>
            <consortium name="The Broad Institute Genome Sequencing Center for Infectious Disease"/>
            <person name="Wu L."/>
            <person name="Ma J."/>
        </authorList>
    </citation>
    <scope>NUCLEOTIDE SEQUENCE [LARGE SCALE GENOMIC DNA]</scope>
    <source>
        <strain evidence="3 4">JCM 10425</strain>
    </source>
</reference>
<feature type="domain" description="DUF3592" evidence="2">
    <location>
        <begin position="36"/>
        <end position="106"/>
    </location>
</feature>
<keyword evidence="1" id="KW-1133">Transmembrane helix</keyword>
<dbReference type="Proteomes" id="UP001500967">
    <property type="component" value="Unassembled WGS sequence"/>
</dbReference>
<dbReference type="EMBL" id="BAAAGX010000014">
    <property type="protein sequence ID" value="GAA0247024.1"/>
    <property type="molecule type" value="Genomic_DNA"/>
</dbReference>
<evidence type="ECO:0000313" key="4">
    <source>
        <dbReference type="Proteomes" id="UP001500967"/>
    </source>
</evidence>